<keyword evidence="6" id="KW-0802">TPR repeat</keyword>
<dbReference type="AlphaFoldDB" id="A0A1I0RS37"/>
<comment type="catalytic activity">
    <reaction evidence="1">
        <text>ATP + protein L-histidine = ADP + protein N-phospho-L-histidine.</text>
        <dbReference type="EC" id="2.7.13.3"/>
    </reaction>
</comment>
<dbReference type="EMBL" id="FOIU01000002">
    <property type="protein sequence ID" value="SEW44099.1"/>
    <property type="molecule type" value="Genomic_DNA"/>
</dbReference>
<dbReference type="Gene3D" id="1.25.40.10">
    <property type="entry name" value="Tetratricopeptide repeat domain"/>
    <property type="match status" value="1"/>
</dbReference>
<protein>
    <recommendedName>
        <fullName evidence="2">histidine kinase</fullName>
        <ecNumber evidence="2">2.7.13.3</ecNumber>
    </recommendedName>
</protein>
<evidence type="ECO:0000259" key="8">
    <source>
        <dbReference type="PROSITE" id="PS50109"/>
    </source>
</evidence>
<evidence type="ECO:0000256" key="3">
    <source>
        <dbReference type="ARBA" id="ARBA00022679"/>
    </source>
</evidence>
<evidence type="ECO:0000313" key="9">
    <source>
        <dbReference type="EMBL" id="SEW44099.1"/>
    </source>
</evidence>
<dbReference type="SUPFAM" id="SSF48452">
    <property type="entry name" value="TPR-like"/>
    <property type="match status" value="1"/>
</dbReference>
<keyword evidence="7" id="KW-1133">Transmembrane helix</keyword>
<dbReference type="CDD" id="cd16917">
    <property type="entry name" value="HATPase_UhpB-NarQ-NarX-like"/>
    <property type="match status" value="1"/>
</dbReference>
<dbReference type="SMART" id="SM00028">
    <property type="entry name" value="TPR"/>
    <property type="match status" value="3"/>
</dbReference>
<dbReference type="InterPro" id="IPR036890">
    <property type="entry name" value="HATPase_C_sf"/>
</dbReference>
<dbReference type="GO" id="GO:0004673">
    <property type="term" value="F:protein histidine kinase activity"/>
    <property type="evidence" value="ECO:0007669"/>
    <property type="project" value="UniProtKB-EC"/>
</dbReference>
<evidence type="ECO:0000256" key="1">
    <source>
        <dbReference type="ARBA" id="ARBA00000085"/>
    </source>
</evidence>
<keyword evidence="10" id="KW-1185">Reference proteome</keyword>
<proteinExistence type="predicted"/>
<dbReference type="Pfam" id="PF13181">
    <property type="entry name" value="TPR_8"/>
    <property type="match status" value="1"/>
</dbReference>
<evidence type="ECO:0000256" key="7">
    <source>
        <dbReference type="SAM" id="Phobius"/>
    </source>
</evidence>
<dbReference type="RefSeq" id="WP_089794196.1">
    <property type="nucleotide sequence ID" value="NZ_FOIU01000002.1"/>
</dbReference>
<dbReference type="PANTHER" id="PTHR24421:SF10">
    <property type="entry name" value="NITRATE_NITRITE SENSOR PROTEIN NARQ"/>
    <property type="match status" value="1"/>
</dbReference>
<dbReference type="GO" id="GO:0000160">
    <property type="term" value="P:phosphorelay signal transduction system"/>
    <property type="evidence" value="ECO:0007669"/>
    <property type="project" value="UniProtKB-KW"/>
</dbReference>
<dbReference type="PROSITE" id="PS50005">
    <property type="entry name" value="TPR"/>
    <property type="match status" value="1"/>
</dbReference>
<evidence type="ECO:0000313" key="10">
    <source>
        <dbReference type="Proteomes" id="UP000199469"/>
    </source>
</evidence>
<keyword evidence="3" id="KW-0808">Transferase</keyword>
<dbReference type="PROSITE" id="PS50109">
    <property type="entry name" value="HIS_KIN"/>
    <property type="match status" value="1"/>
</dbReference>
<keyword evidence="7" id="KW-0812">Transmembrane</keyword>
<dbReference type="InterPro" id="IPR003594">
    <property type="entry name" value="HATPase_dom"/>
</dbReference>
<name>A0A1I0RS37_9FLAO</name>
<dbReference type="PANTHER" id="PTHR24421">
    <property type="entry name" value="NITRATE/NITRITE SENSOR PROTEIN NARX-RELATED"/>
    <property type="match status" value="1"/>
</dbReference>
<dbReference type="Pfam" id="PF02518">
    <property type="entry name" value="HATPase_c"/>
    <property type="match status" value="1"/>
</dbReference>
<dbReference type="EC" id="2.7.13.3" evidence="2"/>
<evidence type="ECO:0000256" key="6">
    <source>
        <dbReference type="PROSITE-ProRule" id="PRU00339"/>
    </source>
</evidence>
<sequence length="557" mass="64686">MKNLLLIILLVLINSCNKENKTKYSRPSTLSTNPYLERAKLFKDRKIPDSAFYYFNLAKNEFLKDNDSLGAGRSLVNMGIIQTENGDFLGGIESSLEANKYIKLKKDSNVLRTLAANYNNLGIASNYLKYYDKSVGFYIKAINTAVDKEKKYIYYNNIGDILTTQGKYKEAIQYLEKAILSQNKDDYSRALNNLAKAKYLYNKNYNPLPEFNKALEIRKKENIGDGLNSSFETLSTYYLDKDKSLSLSFAKKMFQVASVNKSPDDQILALQRIIFLDPKNYLQYFQKFNFINDSLQTARNNDKNQFAFFRYDLEGERAKGEKLKADNEIQQARKNFILGFLVILLIVGFFWYRKRQIQLKQEKELEVKNTQLKISKKVHDVVANGLYHMMIDVQNNPEMDKTRILNDIEKMYEESRDISHENIVEEDFAMRFINMIMSYSSDQQKVLPVGYKESIWENISYNTQLELYYILREILVNMKKHSQAKLASVRFEKDNDNLKIRYTDNGVGINDSDLHKGTGIRNTENRIESIGGDIIFEKNPKGGLIIQITIPIQSKYV</sequence>
<dbReference type="OrthoDB" id="943406at2"/>
<accession>A0A1I0RS37</accession>
<reference evidence="10" key="1">
    <citation type="submission" date="2016-10" db="EMBL/GenBank/DDBJ databases">
        <authorList>
            <person name="Varghese N."/>
            <person name="Submissions S."/>
        </authorList>
    </citation>
    <scope>NUCLEOTIDE SEQUENCE [LARGE SCALE GENOMIC DNA]</scope>
    <source>
        <strain evidence="10">DSM 17724</strain>
    </source>
</reference>
<keyword evidence="7" id="KW-0472">Membrane</keyword>
<gene>
    <name evidence="9" type="ORF">SAMN05421841_3147</name>
</gene>
<dbReference type="Gene3D" id="3.30.565.10">
    <property type="entry name" value="Histidine kinase-like ATPase, C-terminal domain"/>
    <property type="match status" value="1"/>
</dbReference>
<dbReference type="Proteomes" id="UP000199469">
    <property type="component" value="Unassembled WGS sequence"/>
</dbReference>
<keyword evidence="4 9" id="KW-0418">Kinase</keyword>
<dbReference type="SUPFAM" id="SSF55874">
    <property type="entry name" value="ATPase domain of HSP90 chaperone/DNA topoisomerase II/histidine kinase"/>
    <property type="match status" value="1"/>
</dbReference>
<organism evidence="9 10">
    <name type="scientific">Chryseobacterium wanjuense</name>
    <dbReference type="NCBI Taxonomy" id="356305"/>
    <lineage>
        <taxon>Bacteria</taxon>
        <taxon>Pseudomonadati</taxon>
        <taxon>Bacteroidota</taxon>
        <taxon>Flavobacteriia</taxon>
        <taxon>Flavobacteriales</taxon>
        <taxon>Weeksellaceae</taxon>
        <taxon>Chryseobacterium group</taxon>
        <taxon>Chryseobacterium</taxon>
    </lineage>
</organism>
<dbReference type="STRING" id="356305.SAMN05421841_3147"/>
<keyword evidence="5" id="KW-0902">Two-component regulatory system</keyword>
<feature type="domain" description="Histidine kinase" evidence="8">
    <location>
        <begin position="464"/>
        <end position="554"/>
    </location>
</feature>
<dbReference type="InterPro" id="IPR005467">
    <property type="entry name" value="His_kinase_dom"/>
</dbReference>
<dbReference type="InterPro" id="IPR050482">
    <property type="entry name" value="Sensor_HK_TwoCompSys"/>
</dbReference>
<feature type="repeat" description="TPR" evidence="6">
    <location>
        <begin position="152"/>
        <end position="185"/>
    </location>
</feature>
<dbReference type="InterPro" id="IPR019734">
    <property type="entry name" value="TPR_rpt"/>
</dbReference>
<dbReference type="InterPro" id="IPR011990">
    <property type="entry name" value="TPR-like_helical_dom_sf"/>
</dbReference>
<evidence type="ECO:0000256" key="2">
    <source>
        <dbReference type="ARBA" id="ARBA00012438"/>
    </source>
</evidence>
<evidence type="ECO:0000256" key="5">
    <source>
        <dbReference type="ARBA" id="ARBA00023012"/>
    </source>
</evidence>
<feature type="transmembrane region" description="Helical" evidence="7">
    <location>
        <begin position="336"/>
        <end position="352"/>
    </location>
</feature>
<evidence type="ECO:0000256" key="4">
    <source>
        <dbReference type="ARBA" id="ARBA00022777"/>
    </source>
</evidence>